<gene>
    <name evidence="2" type="ORF">PPNO1_LOCUS3145</name>
</gene>
<protein>
    <submittedName>
        <fullName evidence="2">Uncharacterized protein</fullName>
    </submittedName>
</protein>
<dbReference type="AlphaFoldDB" id="A0A9P1H0Y2"/>
<organism evidence="2 3">
    <name type="scientific">Parascedosporium putredinis</name>
    <dbReference type="NCBI Taxonomy" id="1442378"/>
    <lineage>
        <taxon>Eukaryota</taxon>
        <taxon>Fungi</taxon>
        <taxon>Dikarya</taxon>
        <taxon>Ascomycota</taxon>
        <taxon>Pezizomycotina</taxon>
        <taxon>Sordariomycetes</taxon>
        <taxon>Hypocreomycetidae</taxon>
        <taxon>Microascales</taxon>
        <taxon>Microascaceae</taxon>
        <taxon>Parascedosporium</taxon>
    </lineage>
</organism>
<feature type="region of interest" description="Disordered" evidence="1">
    <location>
        <begin position="1"/>
        <end position="77"/>
    </location>
</feature>
<comment type="caution">
    <text evidence="2">The sequence shown here is derived from an EMBL/GenBank/DDBJ whole genome shotgun (WGS) entry which is preliminary data.</text>
</comment>
<feature type="compositionally biased region" description="Polar residues" evidence="1">
    <location>
        <begin position="56"/>
        <end position="66"/>
    </location>
</feature>
<evidence type="ECO:0000313" key="2">
    <source>
        <dbReference type="EMBL" id="CAI4213399.1"/>
    </source>
</evidence>
<name>A0A9P1H0Y2_9PEZI</name>
<accession>A0A9P1H0Y2</accession>
<dbReference type="EMBL" id="CALLCH030000008">
    <property type="protein sequence ID" value="CAI4213399.1"/>
    <property type="molecule type" value="Genomic_DNA"/>
</dbReference>
<evidence type="ECO:0000313" key="3">
    <source>
        <dbReference type="Proteomes" id="UP000838763"/>
    </source>
</evidence>
<dbReference type="Proteomes" id="UP000838763">
    <property type="component" value="Unassembled WGS sequence"/>
</dbReference>
<evidence type="ECO:0000256" key="1">
    <source>
        <dbReference type="SAM" id="MobiDB-lite"/>
    </source>
</evidence>
<sequence length="150" mass="16235">MTRANPLPTAPRPRKTPRSKSPRAKTSRSKLSRAKTPKISSAKGKAHLQGNLPRVQGQNHRFSQGSLRPLAPPTPDPIELLFQHRPGDFASLVAAEEASQNPKANRRSPNAEARVIAKLIEPLVLLAGDDVSRVYGISGPHGRPQILKVG</sequence>
<proteinExistence type="predicted"/>
<reference evidence="2" key="1">
    <citation type="submission" date="2022-11" db="EMBL/GenBank/DDBJ databases">
        <authorList>
            <person name="Scott C."/>
            <person name="Bruce N."/>
        </authorList>
    </citation>
    <scope>NUCLEOTIDE SEQUENCE</scope>
</reference>
<feature type="compositionally biased region" description="Basic residues" evidence="1">
    <location>
        <begin position="12"/>
        <end position="36"/>
    </location>
</feature>
<keyword evidence="3" id="KW-1185">Reference proteome</keyword>